<evidence type="ECO:0000256" key="20">
    <source>
        <dbReference type="SAM" id="MobiDB-lite"/>
    </source>
</evidence>
<keyword evidence="13" id="KW-0560">Oxidoreductase</keyword>
<comment type="similarity">
    <text evidence="3">Belongs to the Rieske iron-sulfur protein family.</text>
</comment>
<dbReference type="GO" id="GO:0051537">
    <property type="term" value="F:2 iron, 2 sulfur cluster binding"/>
    <property type="evidence" value="ECO:0007669"/>
    <property type="project" value="UniProtKB-KW"/>
</dbReference>
<name>A0A3N1HT66_9ACTN</name>
<dbReference type="Pfam" id="PF00355">
    <property type="entry name" value="Rieske"/>
    <property type="match status" value="1"/>
</dbReference>
<dbReference type="PANTHER" id="PTHR10134">
    <property type="entry name" value="CYTOCHROME B-C1 COMPLEX SUBUNIT RIESKE, MITOCHONDRIAL"/>
    <property type="match status" value="1"/>
</dbReference>
<keyword evidence="11" id="KW-0249">Electron transport</keyword>
<feature type="transmembrane region" description="Helical" evidence="21">
    <location>
        <begin position="53"/>
        <end position="74"/>
    </location>
</feature>
<feature type="transmembrane region" description="Helical" evidence="21">
    <location>
        <begin position="86"/>
        <end position="109"/>
    </location>
</feature>
<dbReference type="RefSeq" id="WP_123378433.1">
    <property type="nucleotide sequence ID" value="NZ_RJKN01000001.1"/>
</dbReference>
<evidence type="ECO:0000256" key="5">
    <source>
        <dbReference type="ARBA" id="ARBA00022448"/>
    </source>
</evidence>
<comment type="subcellular location">
    <subcellularLocation>
        <location evidence="2">Cell membrane</location>
        <topology evidence="2">Multi-pass membrane protein</topology>
    </subcellularLocation>
</comment>
<organism evidence="23 24">
    <name type="scientific">Pseudokineococcus lusitanus</name>
    <dbReference type="NCBI Taxonomy" id="763993"/>
    <lineage>
        <taxon>Bacteria</taxon>
        <taxon>Bacillati</taxon>
        <taxon>Actinomycetota</taxon>
        <taxon>Actinomycetes</taxon>
        <taxon>Kineosporiales</taxon>
        <taxon>Kineosporiaceae</taxon>
        <taxon>Pseudokineococcus</taxon>
    </lineage>
</organism>
<dbReference type="GO" id="GO:0046872">
    <property type="term" value="F:metal ion binding"/>
    <property type="evidence" value="ECO:0007669"/>
    <property type="project" value="UniProtKB-KW"/>
</dbReference>
<feature type="compositionally biased region" description="Polar residues" evidence="20">
    <location>
        <begin position="1"/>
        <end position="11"/>
    </location>
</feature>
<dbReference type="FunCoup" id="A0A3N1HT66">
    <property type="interactions" value="26"/>
</dbReference>
<dbReference type="Pfam" id="PF19297">
    <property type="entry name" value="QcrA_N"/>
    <property type="match status" value="1"/>
</dbReference>
<dbReference type="AlphaFoldDB" id="A0A3N1HT66"/>
<keyword evidence="14" id="KW-0408">Iron</keyword>
<feature type="transmembrane region" description="Helical" evidence="21">
    <location>
        <begin position="153"/>
        <end position="173"/>
    </location>
</feature>
<evidence type="ECO:0000256" key="19">
    <source>
        <dbReference type="ARBA" id="ARBA00032409"/>
    </source>
</evidence>
<keyword evidence="6" id="KW-1003">Cell membrane</keyword>
<feature type="region of interest" description="Disordered" evidence="20">
    <location>
        <begin position="1"/>
        <end position="46"/>
    </location>
</feature>
<dbReference type="OrthoDB" id="9802613at2"/>
<evidence type="ECO:0000256" key="7">
    <source>
        <dbReference type="ARBA" id="ARBA00022660"/>
    </source>
</evidence>
<keyword evidence="24" id="KW-1185">Reference proteome</keyword>
<dbReference type="SUPFAM" id="SSF50022">
    <property type="entry name" value="ISP domain"/>
    <property type="match status" value="1"/>
</dbReference>
<keyword evidence="12 21" id="KW-1133">Transmembrane helix</keyword>
<evidence type="ECO:0000256" key="21">
    <source>
        <dbReference type="SAM" id="Phobius"/>
    </source>
</evidence>
<keyword evidence="7" id="KW-0679">Respiratory chain</keyword>
<keyword evidence="9" id="KW-0001">2Fe-2S</keyword>
<evidence type="ECO:0000256" key="10">
    <source>
        <dbReference type="ARBA" id="ARBA00022723"/>
    </source>
</evidence>
<evidence type="ECO:0000256" key="14">
    <source>
        <dbReference type="ARBA" id="ARBA00023004"/>
    </source>
</evidence>
<feature type="domain" description="Rieske" evidence="22">
    <location>
        <begin position="256"/>
        <end position="325"/>
    </location>
</feature>
<protein>
    <recommendedName>
        <fullName evidence="4">Cytochrome bc1 complex Rieske iron-sulfur subunit</fullName>
    </recommendedName>
    <alternativeName>
        <fullName evidence="18">Cytochrome bc1 reductase complex subunit QcrA</fullName>
    </alternativeName>
    <alternativeName>
        <fullName evidence="19">Rieske iron-sulfur protein</fullName>
    </alternativeName>
</protein>
<proteinExistence type="inferred from homology"/>
<gene>
    <name evidence="23" type="ORF">EDC03_0318</name>
</gene>
<dbReference type="InterPro" id="IPR045603">
    <property type="entry name" value="QcrA_N"/>
</dbReference>
<comment type="caution">
    <text evidence="23">The sequence shown here is derived from an EMBL/GenBank/DDBJ whole genome shotgun (WGS) entry which is preliminary data.</text>
</comment>
<evidence type="ECO:0000256" key="4">
    <source>
        <dbReference type="ARBA" id="ARBA00015816"/>
    </source>
</evidence>
<evidence type="ECO:0000256" key="13">
    <source>
        <dbReference type="ARBA" id="ARBA00023002"/>
    </source>
</evidence>
<dbReference type="CDD" id="cd03467">
    <property type="entry name" value="Rieske"/>
    <property type="match status" value="1"/>
</dbReference>
<evidence type="ECO:0000256" key="6">
    <source>
        <dbReference type="ARBA" id="ARBA00022475"/>
    </source>
</evidence>
<evidence type="ECO:0000256" key="18">
    <source>
        <dbReference type="ARBA" id="ARBA00029586"/>
    </source>
</evidence>
<accession>A0A3N1HT66</accession>
<evidence type="ECO:0000256" key="3">
    <source>
        <dbReference type="ARBA" id="ARBA00010651"/>
    </source>
</evidence>
<evidence type="ECO:0000256" key="9">
    <source>
        <dbReference type="ARBA" id="ARBA00022714"/>
    </source>
</evidence>
<dbReference type="PROSITE" id="PS51296">
    <property type="entry name" value="RIESKE"/>
    <property type="match status" value="1"/>
</dbReference>
<keyword evidence="8 21" id="KW-0812">Transmembrane</keyword>
<dbReference type="GO" id="GO:0004497">
    <property type="term" value="F:monooxygenase activity"/>
    <property type="evidence" value="ECO:0007669"/>
    <property type="project" value="UniProtKB-ARBA"/>
</dbReference>
<evidence type="ECO:0000256" key="1">
    <source>
        <dbReference type="ARBA" id="ARBA00002494"/>
    </source>
</evidence>
<reference evidence="23 24" key="1">
    <citation type="journal article" date="2015" name="Stand. Genomic Sci.">
        <title>Genomic Encyclopedia of Bacterial and Archaeal Type Strains, Phase III: the genomes of soil and plant-associated and newly described type strains.</title>
        <authorList>
            <person name="Whitman W.B."/>
            <person name="Woyke T."/>
            <person name="Klenk H.P."/>
            <person name="Zhou Y."/>
            <person name="Lilburn T.G."/>
            <person name="Beck B.J."/>
            <person name="De Vos P."/>
            <person name="Vandamme P."/>
            <person name="Eisen J.A."/>
            <person name="Garrity G."/>
            <person name="Hugenholtz P."/>
            <person name="Kyrpides N.C."/>
        </authorList>
    </citation>
    <scope>NUCLEOTIDE SEQUENCE [LARGE SCALE GENOMIC DNA]</scope>
    <source>
        <strain evidence="23 24">CECT 7306</strain>
    </source>
</reference>
<evidence type="ECO:0000313" key="24">
    <source>
        <dbReference type="Proteomes" id="UP000276232"/>
    </source>
</evidence>
<dbReference type="GO" id="GO:0016705">
    <property type="term" value="F:oxidoreductase activity, acting on paired donors, with incorporation or reduction of molecular oxygen"/>
    <property type="evidence" value="ECO:0007669"/>
    <property type="project" value="UniProtKB-ARBA"/>
</dbReference>
<keyword evidence="17" id="KW-1015">Disulfide bond</keyword>
<dbReference type="Gene3D" id="2.102.10.10">
    <property type="entry name" value="Rieske [2Fe-2S] iron-sulphur domain"/>
    <property type="match status" value="1"/>
</dbReference>
<dbReference type="InParanoid" id="A0A3N1HT66"/>
<dbReference type="InterPro" id="IPR036922">
    <property type="entry name" value="Rieske_2Fe-2S_sf"/>
</dbReference>
<dbReference type="EMBL" id="RJKN01000001">
    <property type="protein sequence ID" value="ROP45713.1"/>
    <property type="molecule type" value="Genomic_DNA"/>
</dbReference>
<evidence type="ECO:0000256" key="11">
    <source>
        <dbReference type="ARBA" id="ARBA00022982"/>
    </source>
</evidence>
<keyword evidence="5" id="KW-0813">Transport</keyword>
<evidence type="ECO:0000256" key="12">
    <source>
        <dbReference type="ARBA" id="ARBA00022989"/>
    </source>
</evidence>
<keyword evidence="10" id="KW-0479">Metal-binding</keyword>
<evidence type="ECO:0000259" key="22">
    <source>
        <dbReference type="PROSITE" id="PS51296"/>
    </source>
</evidence>
<evidence type="ECO:0000313" key="23">
    <source>
        <dbReference type="EMBL" id="ROP45713.1"/>
    </source>
</evidence>
<dbReference type="InterPro" id="IPR014349">
    <property type="entry name" value="Rieske_Fe-S_prot"/>
</dbReference>
<dbReference type="GO" id="GO:0005886">
    <property type="term" value="C:plasma membrane"/>
    <property type="evidence" value="ECO:0007669"/>
    <property type="project" value="UniProtKB-SubCell"/>
</dbReference>
<keyword evidence="15" id="KW-0411">Iron-sulfur</keyword>
<dbReference type="Proteomes" id="UP000276232">
    <property type="component" value="Unassembled WGS sequence"/>
</dbReference>
<comment type="function">
    <text evidence="1">Iron-sulfur subunit of the cytochrome bc1 complex, an essential component of the respiratory electron transport chain required for ATP synthesis. The bc1 complex catalyzes the oxidation of menaquinol and the reduction of cytochrome c in the respiratory chain. The bc1 complex operates through a Q-cycle mechanism that couples electron transfer to generation of the proton gradient that drives ATP synthesis.</text>
</comment>
<evidence type="ECO:0000256" key="16">
    <source>
        <dbReference type="ARBA" id="ARBA00023136"/>
    </source>
</evidence>
<sequence>MSDVQLPNSDKSAVDQPDAGRTPVRFRNPGLPAHQHRRADSDPKAARRAERQVLAMLGLSALGTVVSLVGYFAIPLDGTFGTLRLSNITLGLGLGFGIFFIGTAAVHLAKTLMPDTEAIDERHPQRGTDEERATAAEIMTASGQESGLGRRPFILGGLVGAAALAPLPAVALLRDLGPLPGDSLSTTLWAPGVRLALDPSAEPIRAADVTLGSVFHVIPENLYESSHFLDEKAKAAVLIMRVDPGVVQYRADREGWDVDGIYAFSKICTHVGCPVALYEQQTHHLLCPCHQSTFDLTQHCKVIFGPAKRALPQLPIEVDDEGYLVATSDFHEPPGASFWERG</sequence>
<evidence type="ECO:0000256" key="17">
    <source>
        <dbReference type="ARBA" id="ARBA00023157"/>
    </source>
</evidence>
<dbReference type="InterPro" id="IPR017941">
    <property type="entry name" value="Rieske_2Fe-2S"/>
</dbReference>
<evidence type="ECO:0000256" key="8">
    <source>
        <dbReference type="ARBA" id="ARBA00022692"/>
    </source>
</evidence>
<evidence type="ECO:0000256" key="15">
    <source>
        <dbReference type="ARBA" id="ARBA00023014"/>
    </source>
</evidence>
<evidence type="ECO:0000256" key="2">
    <source>
        <dbReference type="ARBA" id="ARBA00004651"/>
    </source>
</evidence>
<keyword evidence="16 21" id="KW-0472">Membrane</keyword>